<dbReference type="PANTHER" id="PTHR43344:SF14">
    <property type="entry name" value="HAD-IB FAMILY HYDROLASE"/>
    <property type="match status" value="1"/>
</dbReference>
<dbReference type="NCBIfam" id="TIGR01488">
    <property type="entry name" value="HAD-SF-IB"/>
    <property type="match status" value="1"/>
</dbReference>
<protein>
    <submittedName>
        <fullName evidence="1">HAD-IB family hydrolase</fullName>
    </submittedName>
</protein>
<dbReference type="Gene3D" id="1.20.1440.100">
    <property type="entry name" value="SG protein - dephosphorylation function"/>
    <property type="match status" value="1"/>
</dbReference>
<keyword evidence="1" id="KW-0378">Hydrolase</keyword>
<organism evidence="1 2">
    <name type="scientific">Phenylobacterium terrae</name>
    <dbReference type="NCBI Taxonomy" id="2665495"/>
    <lineage>
        <taxon>Bacteria</taxon>
        <taxon>Pseudomonadati</taxon>
        <taxon>Pseudomonadota</taxon>
        <taxon>Alphaproteobacteria</taxon>
        <taxon>Caulobacterales</taxon>
        <taxon>Caulobacteraceae</taxon>
        <taxon>Phenylobacterium</taxon>
    </lineage>
</organism>
<proteinExistence type="predicted"/>
<dbReference type="Proteomes" id="UP001597237">
    <property type="component" value="Unassembled WGS sequence"/>
</dbReference>
<dbReference type="Pfam" id="PF12710">
    <property type="entry name" value="HAD"/>
    <property type="match status" value="1"/>
</dbReference>
<name>A0ABW4N3Y7_9CAUL</name>
<dbReference type="SUPFAM" id="SSF56784">
    <property type="entry name" value="HAD-like"/>
    <property type="match status" value="1"/>
</dbReference>
<evidence type="ECO:0000313" key="2">
    <source>
        <dbReference type="Proteomes" id="UP001597237"/>
    </source>
</evidence>
<accession>A0ABW4N3Y7</accession>
<dbReference type="RefSeq" id="WP_377281824.1">
    <property type="nucleotide sequence ID" value="NZ_JBHRSI010000005.1"/>
</dbReference>
<dbReference type="InterPro" id="IPR036412">
    <property type="entry name" value="HAD-like_sf"/>
</dbReference>
<dbReference type="InterPro" id="IPR006385">
    <property type="entry name" value="HAD_hydro_SerB1"/>
</dbReference>
<dbReference type="EMBL" id="JBHUEY010000006">
    <property type="protein sequence ID" value="MFD1784859.1"/>
    <property type="molecule type" value="Genomic_DNA"/>
</dbReference>
<keyword evidence="2" id="KW-1185">Reference proteome</keyword>
<dbReference type="Gene3D" id="3.40.50.1000">
    <property type="entry name" value="HAD superfamily/HAD-like"/>
    <property type="match status" value="1"/>
</dbReference>
<comment type="caution">
    <text evidence="1">The sequence shown here is derived from an EMBL/GenBank/DDBJ whole genome shotgun (WGS) entry which is preliminary data.</text>
</comment>
<dbReference type="GO" id="GO:0016787">
    <property type="term" value="F:hydrolase activity"/>
    <property type="evidence" value="ECO:0007669"/>
    <property type="project" value="UniProtKB-KW"/>
</dbReference>
<reference evidence="2" key="1">
    <citation type="journal article" date="2019" name="Int. J. Syst. Evol. Microbiol.">
        <title>The Global Catalogue of Microorganisms (GCM) 10K type strain sequencing project: providing services to taxonomists for standard genome sequencing and annotation.</title>
        <authorList>
            <consortium name="The Broad Institute Genomics Platform"/>
            <consortium name="The Broad Institute Genome Sequencing Center for Infectious Disease"/>
            <person name="Wu L."/>
            <person name="Ma J."/>
        </authorList>
    </citation>
    <scope>NUCLEOTIDE SEQUENCE [LARGE SCALE GENOMIC DNA]</scope>
    <source>
        <strain evidence="2">DFY28</strain>
    </source>
</reference>
<dbReference type="PANTHER" id="PTHR43344">
    <property type="entry name" value="PHOSPHOSERINE PHOSPHATASE"/>
    <property type="match status" value="1"/>
</dbReference>
<dbReference type="InterPro" id="IPR050582">
    <property type="entry name" value="HAD-like_SerB"/>
</dbReference>
<evidence type="ECO:0000313" key="1">
    <source>
        <dbReference type="EMBL" id="MFD1784859.1"/>
    </source>
</evidence>
<dbReference type="InterPro" id="IPR023214">
    <property type="entry name" value="HAD_sf"/>
</dbReference>
<sequence length="213" mass="23375">MTVGEQRVLEQPAGEAQVAAFDFDGTLTVRDSFTAFLRWRAGHGGYAVALAMLAPNMVSYLFHRDRGRIKAHAVRQFLFGVGREQLAADARAFAQAAAPRLFRPDALAAWEDWKRKGAKVVIVTASPTILIAPFADMLGADLLLGTELEFDTQDRVAGALIGENNRGMEKVRRLRQAFGPNLRLAAAYGDSSGDTEMLHIADIKGYRVFRGRP</sequence>
<gene>
    <name evidence="1" type="ORF">ACFSC0_15760</name>
</gene>
<dbReference type="NCBIfam" id="TIGR01490">
    <property type="entry name" value="HAD-SF-IB-hyp1"/>
    <property type="match status" value="1"/>
</dbReference>